<dbReference type="RefSeq" id="WP_250195556.1">
    <property type="nucleotide sequence ID" value="NZ_CP097635.1"/>
</dbReference>
<keyword evidence="3" id="KW-1185">Reference proteome</keyword>
<protein>
    <submittedName>
        <fullName evidence="2">Autotransporter outer membrane beta-barrel domain-containing protein</fullName>
    </submittedName>
</protein>
<dbReference type="EMBL" id="CP097635">
    <property type="protein sequence ID" value="URI07291.1"/>
    <property type="molecule type" value="Genomic_DNA"/>
</dbReference>
<feature type="signal peptide" evidence="1">
    <location>
        <begin position="1"/>
        <end position="31"/>
    </location>
</feature>
<name>A0ABY4S1J3_AQUTE</name>
<sequence length="304" mass="32729">MSWPCFARRCRSAIRRAGAAGLLLAPVLGLAQDAQEEINKQIAKLTSDAISARLVGVQAGVLRAAGAAAAQKPNNAWGSYTNFRLKFSSDMDDGFGGSVRSSDSFTTDVGVLGYDRDLSRDTTVGVALDTAKTRHESGNSWGLSPYLAYRFSEHYFAIAKFRYGRFEGGGAKADSYSLGGSLNTVQPFGDWTFRGEAGLATTHTKTRIDLPPLSSRESDNVWSWNLNGQGDYRFGDGWMAFAGLSANGSDESHSTSLSASAGVEKAFNTDGAVQLKYETKVADNLQAGTDIKTRAVTVSLRWRF</sequence>
<evidence type="ECO:0000313" key="3">
    <source>
        <dbReference type="Proteomes" id="UP001056201"/>
    </source>
</evidence>
<feature type="chain" id="PRO_5045896744" evidence="1">
    <location>
        <begin position="32"/>
        <end position="304"/>
    </location>
</feature>
<accession>A0ABY4S1J3</accession>
<reference evidence="2" key="1">
    <citation type="submission" date="2022-05" db="EMBL/GenBank/DDBJ databases">
        <title>An RpoN-dependent PEP-CTERM gene is involved in floc formation of an Aquincola tertiaricarbonis strain.</title>
        <authorList>
            <person name="Qiu D."/>
            <person name="Xia M."/>
        </authorList>
    </citation>
    <scope>NUCLEOTIDE SEQUENCE</scope>
    <source>
        <strain evidence="2">RN12</strain>
    </source>
</reference>
<organism evidence="2 3">
    <name type="scientific">Aquincola tertiaricarbonis</name>
    <dbReference type="NCBI Taxonomy" id="391953"/>
    <lineage>
        <taxon>Bacteria</taxon>
        <taxon>Pseudomonadati</taxon>
        <taxon>Pseudomonadota</taxon>
        <taxon>Betaproteobacteria</taxon>
        <taxon>Burkholderiales</taxon>
        <taxon>Sphaerotilaceae</taxon>
        <taxon>Aquincola</taxon>
    </lineage>
</organism>
<evidence type="ECO:0000313" key="2">
    <source>
        <dbReference type="EMBL" id="URI07291.1"/>
    </source>
</evidence>
<dbReference type="SUPFAM" id="SSF103515">
    <property type="entry name" value="Autotransporter"/>
    <property type="match status" value="1"/>
</dbReference>
<evidence type="ECO:0000256" key="1">
    <source>
        <dbReference type="SAM" id="SignalP"/>
    </source>
</evidence>
<gene>
    <name evidence="2" type="ORF">MW290_01290</name>
</gene>
<proteinExistence type="predicted"/>
<dbReference type="InterPro" id="IPR036709">
    <property type="entry name" value="Autotransporte_beta_dom_sf"/>
</dbReference>
<dbReference type="Proteomes" id="UP001056201">
    <property type="component" value="Chromosome 1"/>
</dbReference>
<keyword evidence="1" id="KW-0732">Signal</keyword>